<keyword evidence="1" id="KW-0812">Transmembrane</keyword>
<evidence type="ECO:0000256" key="1">
    <source>
        <dbReference type="SAM" id="Phobius"/>
    </source>
</evidence>
<name>A0ABQ2SBV9_9DEIO</name>
<protein>
    <recommendedName>
        <fullName evidence="2">Anti-sigma K factor RskA C-terminal domain-containing protein</fullName>
    </recommendedName>
</protein>
<dbReference type="PANTHER" id="PTHR37461:SF1">
    <property type="entry name" value="ANTI-SIGMA-K FACTOR RSKA"/>
    <property type="match status" value="1"/>
</dbReference>
<keyword evidence="1" id="KW-0472">Membrane</keyword>
<comment type="caution">
    <text evidence="3">The sequence shown here is derived from an EMBL/GenBank/DDBJ whole genome shotgun (WGS) entry which is preliminary data.</text>
</comment>
<dbReference type="RefSeq" id="WP_189099158.1">
    <property type="nucleotide sequence ID" value="NZ_BMQO01000002.1"/>
</dbReference>
<dbReference type="InterPro" id="IPR018764">
    <property type="entry name" value="RskA_C"/>
</dbReference>
<accession>A0ABQ2SBV9</accession>
<evidence type="ECO:0000259" key="2">
    <source>
        <dbReference type="Pfam" id="PF10099"/>
    </source>
</evidence>
<dbReference type="EMBL" id="BMQO01000002">
    <property type="protein sequence ID" value="GGS18145.1"/>
    <property type="molecule type" value="Genomic_DNA"/>
</dbReference>
<organism evidence="3 4">
    <name type="scientific">Deinococcus knuensis</name>
    <dbReference type="NCBI Taxonomy" id="1837380"/>
    <lineage>
        <taxon>Bacteria</taxon>
        <taxon>Thermotogati</taxon>
        <taxon>Deinococcota</taxon>
        <taxon>Deinococci</taxon>
        <taxon>Deinococcales</taxon>
        <taxon>Deinococcaceae</taxon>
        <taxon>Deinococcus</taxon>
    </lineage>
</organism>
<reference evidence="4" key="1">
    <citation type="journal article" date="2019" name="Int. J. Syst. Evol. Microbiol.">
        <title>The Global Catalogue of Microorganisms (GCM) 10K type strain sequencing project: providing services to taxonomists for standard genome sequencing and annotation.</title>
        <authorList>
            <consortium name="The Broad Institute Genomics Platform"/>
            <consortium name="The Broad Institute Genome Sequencing Center for Infectious Disease"/>
            <person name="Wu L."/>
            <person name="Ma J."/>
        </authorList>
    </citation>
    <scope>NUCLEOTIDE SEQUENCE [LARGE SCALE GENOMIC DNA]</scope>
    <source>
        <strain evidence="4">JCM 31406</strain>
    </source>
</reference>
<dbReference type="Pfam" id="PF10099">
    <property type="entry name" value="RskA_C"/>
    <property type="match status" value="1"/>
</dbReference>
<sequence length="252" mass="26343">MTINRDDLLALALGLLTPEEEARVQAALDADPALMAEYRADLDALHRLPDDLPPAEVPAGAEERLMARLNSEVMNSAVPNSAVASTGAAAAGPAPASVPLFPDAPGLDAGRTDRSERRSPWLNWRGGLLALVAAVAVGVLLIRPPQSTDPLSEFARAPGSVTQELATAGQPLGQLIRLPDGRAYLHLTAAAPEKSVYQLWRIENETPVSAGVFDGQGIVIPALKDGQTIAVSVEPPGGSQQPTTQPILVQSL</sequence>
<dbReference type="InterPro" id="IPR051474">
    <property type="entry name" value="Anti-sigma-K/W_factor"/>
</dbReference>
<dbReference type="Proteomes" id="UP000620633">
    <property type="component" value="Unassembled WGS sequence"/>
</dbReference>
<evidence type="ECO:0000313" key="3">
    <source>
        <dbReference type="EMBL" id="GGS18145.1"/>
    </source>
</evidence>
<keyword evidence="1" id="KW-1133">Transmembrane helix</keyword>
<dbReference type="PANTHER" id="PTHR37461">
    <property type="entry name" value="ANTI-SIGMA-K FACTOR RSKA"/>
    <property type="match status" value="1"/>
</dbReference>
<evidence type="ECO:0000313" key="4">
    <source>
        <dbReference type="Proteomes" id="UP000620633"/>
    </source>
</evidence>
<proteinExistence type="predicted"/>
<feature type="domain" description="Anti-sigma K factor RskA C-terminal" evidence="2">
    <location>
        <begin position="129"/>
        <end position="247"/>
    </location>
</feature>
<gene>
    <name evidence="3" type="ORF">GCM10008961_07060</name>
</gene>
<keyword evidence="4" id="KW-1185">Reference proteome</keyword>
<feature type="transmembrane region" description="Helical" evidence="1">
    <location>
        <begin position="122"/>
        <end position="142"/>
    </location>
</feature>